<keyword evidence="3" id="KW-1185">Reference proteome</keyword>
<comment type="caution">
    <text evidence="2">The sequence shown here is derived from an EMBL/GenBank/DDBJ whole genome shotgun (WGS) entry which is preliminary data.</text>
</comment>
<proteinExistence type="predicted"/>
<feature type="chain" id="PRO_5020033654" evidence="1">
    <location>
        <begin position="19"/>
        <end position="126"/>
    </location>
</feature>
<evidence type="ECO:0000313" key="2">
    <source>
        <dbReference type="EMBL" id="GBO98791.1"/>
    </source>
</evidence>
<organism evidence="2 3">
    <name type="scientific">Eumeta variegata</name>
    <name type="common">Bagworm moth</name>
    <name type="synonym">Eumeta japonica</name>
    <dbReference type="NCBI Taxonomy" id="151549"/>
    <lineage>
        <taxon>Eukaryota</taxon>
        <taxon>Metazoa</taxon>
        <taxon>Ecdysozoa</taxon>
        <taxon>Arthropoda</taxon>
        <taxon>Hexapoda</taxon>
        <taxon>Insecta</taxon>
        <taxon>Pterygota</taxon>
        <taxon>Neoptera</taxon>
        <taxon>Endopterygota</taxon>
        <taxon>Lepidoptera</taxon>
        <taxon>Glossata</taxon>
        <taxon>Ditrysia</taxon>
        <taxon>Tineoidea</taxon>
        <taxon>Psychidae</taxon>
        <taxon>Oiketicinae</taxon>
        <taxon>Eumeta</taxon>
    </lineage>
</organism>
<gene>
    <name evidence="2" type="ORF">EVAR_266_1</name>
</gene>
<keyword evidence="1" id="KW-0732">Signal</keyword>
<accession>A0A4C1S9E5</accession>
<dbReference type="AlphaFoldDB" id="A0A4C1S9E5"/>
<dbReference type="EMBL" id="BGZK01000001">
    <property type="protein sequence ID" value="GBO98791.1"/>
    <property type="molecule type" value="Genomic_DNA"/>
</dbReference>
<name>A0A4C1S9E5_EUMVA</name>
<reference evidence="2 3" key="1">
    <citation type="journal article" date="2019" name="Commun. Biol.">
        <title>The bagworm genome reveals a unique fibroin gene that provides high tensile strength.</title>
        <authorList>
            <person name="Kono N."/>
            <person name="Nakamura H."/>
            <person name="Ohtoshi R."/>
            <person name="Tomita M."/>
            <person name="Numata K."/>
            <person name="Arakawa K."/>
        </authorList>
    </citation>
    <scope>NUCLEOTIDE SEQUENCE [LARGE SCALE GENOMIC DNA]</scope>
</reference>
<sequence length="126" mass="13781">MGWFSSFLSALAARLSSAAGRLALARLRASQPPARPAPSMVLSACVRAAAAQHYTSSYHSRSFYYRGLCTWTGALINFYYAPTVFVPRPDYPSRPILKLMHSMQIESLSAGPSAETGCLTRRIHLA</sequence>
<feature type="signal peptide" evidence="1">
    <location>
        <begin position="1"/>
        <end position="18"/>
    </location>
</feature>
<evidence type="ECO:0000313" key="3">
    <source>
        <dbReference type="Proteomes" id="UP000299102"/>
    </source>
</evidence>
<evidence type="ECO:0000256" key="1">
    <source>
        <dbReference type="SAM" id="SignalP"/>
    </source>
</evidence>
<protein>
    <submittedName>
        <fullName evidence="2">Uncharacterized protein</fullName>
    </submittedName>
</protein>
<dbReference type="Proteomes" id="UP000299102">
    <property type="component" value="Unassembled WGS sequence"/>
</dbReference>